<evidence type="ECO:0000313" key="2">
    <source>
        <dbReference type="Proteomes" id="UP000202922"/>
    </source>
</evidence>
<name>A0A238JLR8_9RHOB</name>
<protein>
    <submittedName>
        <fullName evidence="1">Uncharacterized protein</fullName>
    </submittedName>
</protein>
<proteinExistence type="predicted"/>
<organism evidence="1 2">
    <name type="scientific">Actibacterium lipolyticum</name>
    <dbReference type="NCBI Taxonomy" id="1524263"/>
    <lineage>
        <taxon>Bacteria</taxon>
        <taxon>Pseudomonadati</taxon>
        <taxon>Pseudomonadota</taxon>
        <taxon>Alphaproteobacteria</taxon>
        <taxon>Rhodobacterales</taxon>
        <taxon>Roseobacteraceae</taxon>
        <taxon>Actibacterium</taxon>
    </lineage>
</organism>
<dbReference type="AlphaFoldDB" id="A0A238JLR8"/>
<sequence>MSINLSFETLALPRRNGVFAHSKPLGDGGRYGY</sequence>
<evidence type="ECO:0000313" key="1">
    <source>
        <dbReference type="EMBL" id="SMX31609.1"/>
    </source>
</evidence>
<accession>A0A238JLR8</accession>
<dbReference type="EMBL" id="FXYE01000001">
    <property type="protein sequence ID" value="SMX31609.1"/>
    <property type="molecule type" value="Genomic_DNA"/>
</dbReference>
<reference evidence="2" key="1">
    <citation type="submission" date="2017-05" db="EMBL/GenBank/DDBJ databases">
        <authorList>
            <person name="Rodrigo-Torres L."/>
            <person name="Arahal R. D."/>
            <person name="Lucena T."/>
        </authorList>
    </citation>
    <scope>NUCLEOTIDE SEQUENCE [LARGE SCALE GENOMIC DNA]</scope>
    <source>
        <strain evidence="2">CECT 8621</strain>
    </source>
</reference>
<gene>
    <name evidence="1" type="ORF">COL8621_00536</name>
</gene>
<keyword evidence="2" id="KW-1185">Reference proteome</keyword>
<dbReference type="Proteomes" id="UP000202922">
    <property type="component" value="Unassembled WGS sequence"/>
</dbReference>